<evidence type="ECO:0000313" key="1">
    <source>
        <dbReference type="EMBL" id="KAL0402203.1"/>
    </source>
</evidence>
<reference evidence="1" key="2">
    <citation type="journal article" date="2024" name="Plant">
        <title>Genomic evolution and insights into agronomic trait innovations of Sesamum species.</title>
        <authorList>
            <person name="Miao H."/>
            <person name="Wang L."/>
            <person name="Qu L."/>
            <person name="Liu H."/>
            <person name="Sun Y."/>
            <person name="Le M."/>
            <person name="Wang Q."/>
            <person name="Wei S."/>
            <person name="Zheng Y."/>
            <person name="Lin W."/>
            <person name="Duan Y."/>
            <person name="Cao H."/>
            <person name="Xiong S."/>
            <person name="Wang X."/>
            <person name="Wei L."/>
            <person name="Li C."/>
            <person name="Ma Q."/>
            <person name="Ju M."/>
            <person name="Zhao R."/>
            <person name="Li G."/>
            <person name="Mu C."/>
            <person name="Tian Q."/>
            <person name="Mei H."/>
            <person name="Zhang T."/>
            <person name="Gao T."/>
            <person name="Zhang H."/>
        </authorList>
    </citation>
    <scope>NUCLEOTIDE SEQUENCE</scope>
    <source>
        <strain evidence="1">KEN1</strain>
    </source>
</reference>
<feature type="non-terminal residue" evidence="1">
    <location>
        <position position="314"/>
    </location>
</feature>
<reference evidence="1" key="1">
    <citation type="submission" date="2020-06" db="EMBL/GenBank/DDBJ databases">
        <authorList>
            <person name="Li T."/>
            <person name="Hu X."/>
            <person name="Zhang T."/>
            <person name="Song X."/>
            <person name="Zhang H."/>
            <person name="Dai N."/>
            <person name="Sheng W."/>
            <person name="Hou X."/>
            <person name="Wei L."/>
        </authorList>
    </citation>
    <scope>NUCLEOTIDE SEQUENCE</scope>
    <source>
        <strain evidence="1">KEN1</strain>
        <tissue evidence="1">Leaf</tissue>
    </source>
</reference>
<dbReference type="AlphaFoldDB" id="A0AAW2TCC5"/>
<sequence>MISKTANSIGFLVTYSNIPLRSSRKRAHEPKLSHNPSGDVDAFNLLSAKTMMSLLLYCKSPMTYETRLLWQLFSCIGYASLSFHTAKLASLTLWIEVESIIEVHRPHRFSHQFGFCQDVQGSLKKEILTCSLRNLDGFGSLVLYWVAHLNSPRVPITLEGSIGLVNGISACDLPKVDAVLNGELQLVSRDYHPSIETPNKHLKVLLPAISEKSPLVEDILEKSKMNFEAPFWPYSLTEVTWEVYEKSISLAKNDLFTAKAKEKEHANEVKNLKAGILQVVNQQEMVATKKEKVSMLENTPYDAEIEVEALEKME</sequence>
<proteinExistence type="predicted"/>
<comment type="caution">
    <text evidence="1">The sequence shown here is derived from an EMBL/GenBank/DDBJ whole genome shotgun (WGS) entry which is preliminary data.</text>
</comment>
<accession>A0AAW2TCC5</accession>
<organism evidence="1">
    <name type="scientific">Sesamum latifolium</name>
    <dbReference type="NCBI Taxonomy" id="2727402"/>
    <lineage>
        <taxon>Eukaryota</taxon>
        <taxon>Viridiplantae</taxon>
        <taxon>Streptophyta</taxon>
        <taxon>Embryophyta</taxon>
        <taxon>Tracheophyta</taxon>
        <taxon>Spermatophyta</taxon>
        <taxon>Magnoliopsida</taxon>
        <taxon>eudicotyledons</taxon>
        <taxon>Gunneridae</taxon>
        <taxon>Pentapetalae</taxon>
        <taxon>asterids</taxon>
        <taxon>lamiids</taxon>
        <taxon>Lamiales</taxon>
        <taxon>Pedaliaceae</taxon>
        <taxon>Sesamum</taxon>
    </lineage>
</organism>
<protein>
    <submittedName>
        <fullName evidence="1">Uncharacterized protein</fullName>
    </submittedName>
</protein>
<name>A0AAW2TCC5_9LAMI</name>
<gene>
    <name evidence="1" type="ORF">Slati_4250200</name>
</gene>
<dbReference type="EMBL" id="JACGWN010000015">
    <property type="protein sequence ID" value="KAL0402203.1"/>
    <property type="molecule type" value="Genomic_DNA"/>
</dbReference>